<name>A0ACC1CQS8_9NEOP</name>
<reference evidence="1 2" key="1">
    <citation type="journal article" date="2021" name="Front. Genet.">
        <title>Chromosome-Level Genome Assembly Reveals Significant Gene Expansion in the Toll and IMD Signaling Pathways of Dendrolimus kikuchii.</title>
        <authorList>
            <person name="Zhou J."/>
            <person name="Wu P."/>
            <person name="Xiong Z."/>
            <person name="Liu N."/>
            <person name="Zhao N."/>
            <person name="Ji M."/>
            <person name="Qiu Y."/>
            <person name="Yang B."/>
        </authorList>
    </citation>
    <scope>NUCLEOTIDE SEQUENCE [LARGE SCALE GENOMIC DNA]</scope>
    <source>
        <strain evidence="1">Ann1</strain>
    </source>
</reference>
<dbReference type="Proteomes" id="UP000824533">
    <property type="component" value="Linkage Group LG19"/>
</dbReference>
<sequence>MQPRLVWTVLACAAAAHAARLLAVLPTNTKSHYAMYGRLIEALAGRQHHLTVISHFPMKNAPPNVHEINLAGTIPEITNNLTQQQHSLTPNFIRNLEQIMTECVHACETVSQMPAVKYLVNSVAKFDLIIVEVFGSECFLPLGRRFKAPVVGFLSSVPLPWVNEQLGNPDTPSYIPSYMMGYGQRMTLWERITNTLAVISAKIIYKYKSQHPSQVIAERLFGPGPKLESLAHEYSLVLSNSHFSINDVRPLVPTLVEVGGLHLDDTQTLSKDMKKLLDDSSDGVIYWSFGSMSRIETIPNDKLAEIFEVISQFPQSVFIKMDRANLARNLTVPDNVYTMKWIPQYATLCHPNVKLFISHGGLLGTQEAVACGVPMLMVPLYADQALNSRSMADKGVAQIIALNSPRDSWKLALEELLVNEKYKENALKLRDIFLDRPMRPLDTGVYWIEYVLRHKGAGHLRSPALDLSLSQYLLLDVVATSIVTSLMTVFILYKLFRYLCTRCIKWWPNERLVFEKRLFRKYIVFFLCLLWKYKLKAN</sequence>
<dbReference type="EMBL" id="CM034405">
    <property type="protein sequence ID" value="KAJ0173724.1"/>
    <property type="molecule type" value="Genomic_DNA"/>
</dbReference>
<gene>
    <name evidence="1" type="ORF">K1T71_010873</name>
</gene>
<organism evidence="1 2">
    <name type="scientific">Dendrolimus kikuchii</name>
    <dbReference type="NCBI Taxonomy" id="765133"/>
    <lineage>
        <taxon>Eukaryota</taxon>
        <taxon>Metazoa</taxon>
        <taxon>Ecdysozoa</taxon>
        <taxon>Arthropoda</taxon>
        <taxon>Hexapoda</taxon>
        <taxon>Insecta</taxon>
        <taxon>Pterygota</taxon>
        <taxon>Neoptera</taxon>
        <taxon>Endopterygota</taxon>
        <taxon>Lepidoptera</taxon>
        <taxon>Glossata</taxon>
        <taxon>Ditrysia</taxon>
        <taxon>Bombycoidea</taxon>
        <taxon>Lasiocampidae</taxon>
        <taxon>Dendrolimus</taxon>
    </lineage>
</organism>
<evidence type="ECO:0000313" key="1">
    <source>
        <dbReference type="EMBL" id="KAJ0173724.1"/>
    </source>
</evidence>
<evidence type="ECO:0000313" key="2">
    <source>
        <dbReference type="Proteomes" id="UP000824533"/>
    </source>
</evidence>
<proteinExistence type="predicted"/>
<protein>
    <submittedName>
        <fullName evidence="1">Uncharacterized protein</fullName>
    </submittedName>
</protein>
<accession>A0ACC1CQS8</accession>
<comment type="caution">
    <text evidence="1">The sequence shown here is derived from an EMBL/GenBank/DDBJ whole genome shotgun (WGS) entry which is preliminary data.</text>
</comment>
<keyword evidence="2" id="KW-1185">Reference proteome</keyword>